<keyword evidence="2" id="KW-1133">Transmembrane helix</keyword>
<evidence type="ECO:0000256" key="1">
    <source>
        <dbReference type="SAM" id="MobiDB-lite"/>
    </source>
</evidence>
<organism evidence="3 4">
    <name type="scientific">Pararoseomonas baculiformis</name>
    <dbReference type="NCBI Taxonomy" id="2820812"/>
    <lineage>
        <taxon>Bacteria</taxon>
        <taxon>Pseudomonadati</taxon>
        <taxon>Pseudomonadota</taxon>
        <taxon>Alphaproteobacteria</taxon>
        <taxon>Acetobacterales</taxon>
        <taxon>Acetobacteraceae</taxon>
        <taxon>Pararoseomonas</taxon>
    </lineage>
</organism>
<feature type="compositionally biased region" description="Basic and acidic residues" evidence="1">
    <location>
        <begin position="66"/>
        <end position="78"/>
    </location>
</feature>
<reference evidence="3 4" key="1">
    <citation type="submission" date="2021-03" db="EMBL/GenBank/DDBJ databases">
        <authorList>
            <person name="So Y."/>
        </authorList>
    </citation>
    <scope>NUCLEOTIDE SEQUENCE [LARGE SCALE GENOMIC DNA]</scope>
    <source>
        <strain evidence="3 4">SSH11</strain>
    </source>
</reference>
<dbReference type="Proteomes" id="UP000681594">
    <property type="component" value="Unassembled WGS sequence"/>
</dbReference>
<name>A0ABS4AGC6_9PROT</name>
<evidence type="ECO:0000313" key="3">
    <source>
        <dbReference type="EMBL" id="MBP0445269.1"/>
    </source>
</evidence>
<keyword evidence="2" id="KW-0472">Membrane</keyword>
<keyword evidence="4" id="KW-1185">Reference proteome</keyword>
<comment type="caution">
    <text evidence="3">The sequence shown here is derived from an EMBL/GenBank/DDBJ whole genome shotgun (WGS) entry which is preliminary data.</text>
</comment>
<proteinExistence type="predicted"/>
<dbReference type="RefSeq" id="WP_209379521.1">
    <property type="nucleotide sequence ID" value="NZ_JAGIZB010000009.1"/>
</dbReference>
<feature type="compositionally biased region" description="Basic and acidic residues" evidence="1">
    <location>
        <begin position="1"/>
        <end position="12"/>
    </location>
</feature>
<sequence length="120" mass="12682">MPKNDDPTELEPRPVPAPLTRTANVAQLKRDIESGATGDKVPMLDPGLSPLGTDDEAAGAPPDPKLVAEVRERERRDAPIPPDAASHAQRVGPSSGHRMLAIAVGVACLALLVAVLIWRM</sequence>
<evidence type="ECO:0000256" key="2">
    <source>
        <dbReference type="SAM" id="Phobius"/>
    </source>
</evidence>
<feature type="region of interest" description="Disordered" evidence="1">
    <location>
        <begin position="1"/>
        <end position="93"/>
    </location>
</feature>
<gene>
    <name evidence="3" type="ORF">J8J14_10815</name>
</gene>
<accession>A0ABS4AGC6</accession>
<dbReference type="EMBL" id="JAGIZB010000009">
    <property type="protein sequence ID" value="MBP0445269.1"/>
    <property type="molecule type" value="Genomic_DNA"/>
</dbReference>
<evidence type="ECO:0000313" key="4">
    <source>
        <dbReference type="Proteomes" id="UP000681594"/>
    </source>
</evidence>
<feature type="transmembrane region" description="Helical" evidence="2">
    <location>
        <begin position="99"/>
        <end position="118"/>
    </location>
</feature>
<keyword evidence="2" id="KW-0812">Transmembrane</keyword>
<protein>
    <submittedName>
        <fullName evidence="3">Uncharacterized protein</fullName>
    </submittedName>
</protein>